<evidence type="ECO:0000259" key="2">
    <source>
        <dbReference type="PROSITE" id="PS51203"/>
    </source>
</evidence>
<comment type="caution">
    <text evidence="3">The sequence shown here is derived from an EMBL/GenBank/DDBJ whole genome shotgun (WGS) entry which is preliminary data.</text>
</comment>
<gene>
    <name evidence="3" type="ORF">M9Y10_045889</name>
</gene>
<dbReference type="InterPro" id="IPR044563">
    <property type="entry name" value="Sgt1-like"/>
</dbReference>
<dbReference type="Pfam" id="PF04969">
    <property type="entry name" value="CS"/>
    <property type="match status" value="1"/>
</dbReference>
<dbReference type="Proteomes" id="UP001470230">
    <property type="component" value="Unassembled WGS sequence"/>
</dbReference>
<dbReference type="InterPro" id="IPR007052">
    <property type="entry name" value="CS_dom"/>
</dbReference>
<evidence type="ECO:0000313" key="3">
    <source>
        <dbReference type="EMBL" id="KAK8883238.1"/>
    </source>
</evidence>
<proteinExistence type="predicted"/>
<evidence type="ECO:0000313" key="4">
    <source>
        <dbReference type="Proteomes" id="UP001470230"/>
    </source>
</evidence>
<keyword evidence="1" id="KW-0802">TPR repeat</keyword>
<organism evidence="3 4">
    <name type="scientific">Tritrichomonas musculus</name>
    <dbReference type="NCBI Taxonomy" id="1915356"/>
    <lineage>
        <taxon>Eukaryota</taxon>
        <taxon>Metamonada</taxon>
        <taxon>Parabasalia</taxon>
        <taxon>Tritrichomonadida</taxon>
        <taxon>Tritrichomonadidae</taxon>
        <taxon>Tritrichomonas</taxon>
    </lineage>
</organism>
<dbReference type="SUPFAM" id="SSF49764">
    <property type="entry name" value="HSP20-like chaperones"/>
    <property type="match status" value="1"/>
</dbReference>
<protein>
    <recommendedName>
        <fullName evidence="2">CS domain-containing protein</fullName>
    </recommendedName>
</protein>
<dbReference type="InterPro" id="IPR008978">
    <property type="entry name" value="HSP20-like_chaperone"/>
</dbReference>
<dbReference type="PROSITE" id="PS50005">
    <property type="entry name" value="TPR"/>
    <property type="match status" value="1"/>
</dbReference>
<keyword evidence="4" id="KW-1185">Reference proteome</keyword>
<accession>A0ABR2JWP1</accession>
<dbReference type="CDD" id="cd06466">
    <property type="entry name" value="p23_CS_SGT1_like"/>
    <property type="match status" value="1"/>
</dbReference>
<evidence type="ECO:0000256" key="1">
    <source>
        <dbReference type="PROSITE-ProRule" id="PRU00339"/>
    </source>
</evidence>
<dbReference type="Gene3D" id="2.60.40.790">
    <property type="match status" value="1"/>
</dbReference>
<dbReference type="EMBL" id="JAPFFF010000009">
    <property type="protein sequence ID" value="KAK8883238.1"/>
    <property type="molecule type" value="Genomic_DNA"/>
</dbReference>
<reference evidence="3 4" key="1">
    <citation type="submission" date="2024-04" db="EMBL/GenBank/DDBJ databases">
        <title>Tritrichomonas musculus Genome.</title>
        <authorList>
            <person name="Alves-Ferreira E."/>
            <person name="Grigg M."/>
            <person name="Lorenzi H."/>
            <person name="Galac M."/>
        </authorList>
    </citation>
    <scope>NUCLEOTIDE SEQUENCE [LARGE SCALE GENOMIC DNA]</scope>
    <source>
        <strain evidence="3 4">EAF2021</strain>
    </source>
</reference>
<sequence length="296" mass="34996">MTQSKPQSYYYFMDSHVDSEALILFNIEEKLYDKALELINKIQHDLSPRLVVAKAKCLLGLDRNVEALDLLVNAEKFGWDLPQIITLKGFALFKLKEYHTAKMAFERCLEIKPSQEIKRWIQRCIVHLSANNEEISRRVIRYEPQLTHCPSPQLNPQLQQQFQQLFQLPPQQPQEQCKSQQQNTNNIEDEHKINEKLQQEQPQQLQKRPQYEWYQSQTHATMVLYIKDVDKSQIDLKFSNDFFDMTINAPQKILMHVHLSKNIDPTQSSFSVTPKKIEIKMKKQEEGQWSSFEEHP</sequence>
<feature type="repeat" description="TPR" evidence="1">
    <location>
        <begin position="82"/>
        <end position="115"/>
    </location>
</feature>
<dbReference type="Gene3D" id="1.25.40.10">
    <property type="entry name" value="Tetratricopeptide repeat domain"/>
    <property type="match status" value="1"/>
</dbReference>
<dbReference type="InterPro" id="IPR011990">
    <property type="entry name" value="TPR-like_helical_dom_sf"/>
</dbReference>
<dbReference type="InterPro" id="IPR019734">
    <property type="entry name" value="TPR_rpt"/>
</dbReference>
<dbReference type="PROSITE" id="PS51203">
    <property type="entry name" value="CS"/>
    <property type="match status" value="1"/>
</dbReference>
<dbReference type="PANTHER" id="PTHR45862">
    <property type="entry name" value="PROTEIN SGT1 HOMOLOG"/>
    <property type="match status" value="1"/>
</dbReference>
<dbReference type="SUPFAM" id="SSF48452">
    <property type="entry name" value="TPR-like"/>
    <property type="match status" value="1"/>
</dbReference>
<name>A0ABR2JWP1_9EUKA</name>
<feature type="domain" description="CS" evidence="2">
    <location>
        <begin position="206"/>
        <end position="293"/>
    </location>
</feature>